<proteinExistence type="predicted"/>
<name>A0A1G9E255_9GAMM</name>
<evidence type="ECO:0000256" key="1">
    <source>
        <dbReference type="SAM" id="MobiDB-lite"/>
    </source>
</evidence>
<protein>
    <submittedName>
        <fullName evidence="2">Uncharacterized protein</fullName>
    </submittedName>
</protein>
<sequence length="125" mass="13262">MTTPAATGNVQALPQPSALGVPSPQRPREDAFITVESVASSGLPALFPKVGARQASSYLHKAASKIRKVSDLLPLAEEVFSCGWPDVTIRFQRSGASASDTHSWYLQAPRLDRAAPGRHGVCHAS</sequence>
<evidence type="ECO:0000313" key="2">
    <source>
        <dbReference type="EMBL" id="SDK70150.1"/>
    </source>
</evidence>
<dbReference type="Proteomes" id="UP000198525">
    <property type="component" value="Unassembled WGS sequence"/>
</dbReference>
<dbReference type="AlphaFoldDB" id="A0A1G9E255"/>
<evidence type="ECO:0000313" key="3">
    <source>
        <dbReference type="Proteomes" id="UP000198525"/>
    </source>
</evidence>
<reference evidence="2 3" key="1">
    <citation type="submission" date="2016-10" db="EMBL/GenBank/DDBJ databases">
        <authorList>
            <person name="de Groot N.N."/>
        </authorList>
    </citation>
    <scope>NUCLEOTIDE SEQUENCE [LARGE SCALE GENOMIC DNA]</scope>
    <source>
        <strain evidence="2 3">CGMCC 1.6133</strain>
    </source>
</reference>
<feature type="region of interest" description="Disordered" evidence="1">
    <location>
        <begin position="1"/>
        <end position="26"/>
    </location>
</feature>
<gene>
    <name evidence="2" type="ORF">SAMN04487954_1242</name>
</gene>
<dbReference type="EMBL" id="FNES01000024">
    <property type="protein sequence ID" value="SDK70150.1"/>
    <property type="molecule type" value="Genomic_DNA"/>
</dbReference>
<keyword evidence="3" id="KW-1185">Reference proteome</keyword>
<organism evidence="2 3">
    <name type="scientific">Billgrantia gudaonensis</name>
    <dbReference type="NCBI Taxonomy" id="376427"/>
    <lineage>
        <taxon>Bacteria</taxon>
        <taxon>Pseudomonadati</taxon>
        <taxon>Pseudomonadota</taxon>
        <taxon>Gammaproteobacteria</taxon>
        <taxon>Oceanospirillales</taxon>
        <taxon>Halomonadaceae</taxon>
        <taxon>Billgrantia</taxon>
    </lineage>
</organism>
<feature type="compositionally biased region" description="Polar residues" evidence="1">
    <location>
        <begin position="1"/>
        <end position="14"/>
    </location>
</feature>
<accession>A0A1G9E255</accession>